<sequence length="543" mass="59057">MSSFITETSVASLESLQYHRPKSSSDSLQNHGDEASPDSLQNHGDEASPDSLQNHGDEAASLASPDSLHQPYLSAVSGFPSMPSCISGTSRSRPEPSYRQSPVHQVHSSSSHFNSSVQWLEQGASGGQPLNSSSCSFNTTKSPLHPHTSSSFSSLTIPRTGHHTPGHDCQDSPRLQERLSPSDDGCSSSFLTLISAPGDGYPHSAQAYGHSLGFYSNPWGSGQDYSSASLYSSPGAVIYPSSYCYSPKLLNYKINLSPPVPEARECVNCGATATPLWRRDGTGHYLCNTCGLYHKTNSQNRPLIRPKKRPIVSKRAWTNCANCHTSTTTLWRRSASGEPVCNACGLYYKLHNVNRPLTMKKEGIQTRNRKVSRKNNRAKQKTGVLEAELGLYSDSSLSRLQPSDPSLSRLQPSDPSLSRLQPSDLSLSRLQSSDLSLSRLQPSDPSLSRLQSSDSSLSRLQSSDLSLSRLQPSDSSLSRLQSSDPSLSRLQPSDLFLSRLQSSDPSLSRLQPSDLSLSRLQPSDPSLSRLQPSDLSLSRLQPS</sequence>
<accession>A0AAN8LHI0</accession>
<dbReference type="AlphaFoldDB" id="A0AAN8LHI0"/>
<evidence type="ECO:0000256" key="9">
    <source>
        <dbReference type="ARBA" id="ARBA00023163"/>
    </source>
</evidence>
<keyword evidence="10" id="KW-0539">Nucleus</keyword>
<keyword evidence="6" id="KW-0805">Transcription regulation</keyword>
<feature type="compositionally biased region" description="Low complexity" evidence="12">
    <location>
        <begin position="393"/>
        <end position="488"/>
    </location>
</feature>
<evidence type="ECO:0000256" key="10">
    <source>
        <dbReference type="ARBA" id="ARBA00023242"/>
    </source>
</evidence>
<keyword evidence="3" id="KW-0677">Repeat</keyword>
<dbReference type="InterPro" id="IPR013088">
    <property type="entry name" value="Znf_NHR/GATA"/>
</dbReference>
<evidence type="ECO:0000256" key="2">
    <source>
        <dbReference type="ARBA" id="ARBA00022723"/>
    </source>
</evidence>
<comment type="subcellular location">
    <subcellularLocation>
        <location evidence="1">Nucleus</location>
    </subcellularLocation>
</comment>
<evidence type="ECO:0000256" key="7">
    <source>
        <dbReference type="ARBA" id="ARBA00023125"/>
    </source>
</evidence>
<evidence type="ECO:0000313" key="15">
    <source>
        <dbReference type="Proteomes" id="UP001356427"/>
    </source>
</evidence>
<dbReference type="PROSITE" id="PS50114">
    <property type="entry name" value="GATA_ZN_FINGER_2"/>
    <property type="match status" value="2"/>
</dbReference>
<dbReference type="GO" id="GO:0008270">
    <property type="term" value="F:zinc ion binding"/>
    <property type="evidence" value="ECO:0007669"/>
    <property type="project" value="UniProtKB-KW"/>
</dbReference>
<evidence type="ECO:0000256" key="4">
    <source>
        <dbReference type="ARBA" id="ARBA00022771"/>
    </source>
</evidence>
<dbReference type="Pfam" id="PF00320">
    <property type="entry name" value="GATA"/>
    <property type="match status" value="2"/>
</dbReference>
<feature type="region of interest" description="Disordered" evidence="12">
    <location>
        <begin position="502"/>
        <end position="543"/>
    </location>
</feature>
<dbReference type="PANTHER" id="PTHR10071">
    <property type="entry name" value="TRANSCRIPTION FACTOR GATA FAMILY MEMBER"/>
    <property type="match status" value="1"/>
</dbReference>
<keyword evidence="7" id="KW-0238">DNA-binding</keyword>
<dbReference type="GO" id="GO:0045944">
    <property type="term" value="P:positive regulation of transcription by RNA polymerase II"/>
    <property type="evidence" value="ECO:0007669"/>
    <property type="project" value="TreeGrafter"/>
</dbReference>
<dbReference type="GO" id="GO:0005634">
    <property type="term" value="C:nucleus"/>
    <property type="evidence" value="ECO:0007669"/>
    <property type="project" value="UniProtKB-SubCell"/>
</dbReference>
<keyword evidence="15" id="KW-1185">Reference proteome</keyword>
<dbReference type="InterPro" id="IPR000679">
    <property type="entry name" value="Znf_GATA"/>
</dbReference>
<reference evidence="14 15" key="1">
    <citation type="submission" date="2021-04" db="EMBL/GenBank/DDBJ databases">
        <authorList>
            <person name="De Guttry C."/>
            <person name="Zahm M."/>
            <person name="Klopp C."/>
            <person name="Cabau C."/>
            <person name="Louis A."/>
            <person name="Berthelot C."/>
            <person name="Parey E."/>
            <person name="Roest Crollius H."/>
            <person name="Montfort J."/>
            <person name="Robinson-Rechavi M."/>
            <person name="Bucao C."/>
            <person name="Bouchez O."/>
            <person name="Gislard M."/>
            <person name="Lluch J."/>
            <person name="Milhes M."/>
            <person name="Lampietro C."/>
            <person name="Lopez Roques C."/>
            <person name="Donnadieu C."/>
            <person name="Braasch I."/>
            <person name="Desvignes T."/>
            <person name="Postlethwait J."/>
            <person name="Bobe J."/>
            <person name="Wedekind C."/>
            <person name="Guiguen Y."/>
        </authorList>
    </citation>
    <scope>NUCLEOTIDE SEQUENCE [LARGE SCALE GENOMIC DNA]</scope>
    <source>
        <strain evidence="14">Cs_M1</strain>
        <tissue evidence="14">Blood</tissue>
    </source>
</reference>
<dbReference type="InterPro" id="IPR039355">
    <property type="entry name" value="Transcription_factor_GATA"/>
</dbReference>
<evidence type="ECO:0000259" key="13">
    <source>
        <dbReference type="PROSITE" id="PS50114"/>
    </source>
</evidence>
<dbReference type="GO" id="GO:0000981">
    <property type="term" value="F:DNA-binding transcription factor activity, RNA polymerase II-specific"/>
    <property type="evidence" value="ECO:0007669"/>
    <property type="project" value="TreeGrafter"/>
</dbReference>
<evidence type="ECO:0000256" key="5">
    <source>
        <dbReference type="ARBA" id="ARBA00022833"/>
    </source>
</evidence>
<comment type="caution">
    <text evidence="14">The sequence shown here is derived from an EMBL/GenBank/DDBJ whole genome shotgun (WGS) entry which is preliminary data.</text>
</comment>
<proteinExistence type="predicted"/>
<keyword evidence="9" id="KW-0804">Transcription</keyword>
<feature type="domain" description="GATA-type" evidence="13">
    <location>
        <begin position="314"/>
        <end position="367"/>
    </location>
</feature>
<organism evidence="14 15">
    <name type="scientific">Coregonus suidteri</name>
    <dbReference type="NCBI Taxonomy" id="861788"/>
    <lineage>
        <taxon>Eukaryota</taxon>
        <taxon>Metazoa</taxon>
        <taxon>Chordata</taxon>
        <taxon>Craniata</taxon>
        <taxon>Vertebrata</taxon>
        <taxon>Euteleostomi</taxon>
        <taxon>Actinopterygii</taxon>
        <taxon>Neopterygii</taxon>
        <taxon>Teleostei</taxon>
        <taxon>Protacanthopterygii</taxon>
        <taxon>Salmoniformes</taxon>
        <taxon>Salmonidae</taxon>
        <taxon>Coregoninae</taxon>
        <taxon>Coregonus</taxon>
    </lineage>
</organism>
<feature type="compositionally biased region" description="Polar residues" evidence="12">
    <location>
        <begin position="128"/>
        <end position="157"/>
    </location>
</feature>
<dbReference type="GO" id="GO:0000122">
    <property type="term" value="P:negative regulation of transcription by RNA polymerase II"/>
    <property type="evidence" value="ECO:0007669"/>
    <property type="project" value="TreeGrafter"/>
</dbReference>
<evidence type="ECO:0000256" key="8">
    <source>
        <dbReference type="ARBA" id="ARBA00023159"/>
    </source>
</evidence>
<gene>
    <name evidence="14" type="ORF">J4Q44_G00218930</name>
</gene>
<feature type="region of interest" description="Disordered" evidence="12">
    <location>
        <begin position="122"/>
        <end position="183"/>
    </location>
</feature>
<feature type="region of interest" description="Disordered" evidence="12">
    <location>
        <begin position="365"/>
        <end position="488"/>
    </location>
</feature>
<evidence type="ECO:0000256" key="12">
    <source>
        <dbReference type="SAM" id="MobiDB-lite"/>
    </source>
</evidence>
<dbReference type="SUPFAM" id="SSF57716">
    <property type="entry name" value="Glucocorticoid receptor-like (DNA-binding domain)"/>
    <property type="match status" value="2"/>
</dbReference>
<dbReference type="FunFam" id="3.30.50.10:FF:000032">
    <property type="entry name" value="Transcription factor GATA-3"/>
    <property type="match status" value="1"/>
</dbReference>
<protein>
    <recommendedName>
        <fullName evidence="13">GATA-type domain-containing protein</fullName>
    </recommendedName>
</protein>
<keyword evidence="5" id="KW-0862">Zinc</keyword>
<feature type="compositionally biased region" description="Low complexity" evidence="12">
    <location>
        <begin position="100"/>
        <end position="110"/>
    </location>
</feature>
<keyword evidence="8" id="KW-0010">Activator</keyword>
<evidence type="ECO:0000256" key="11">
    <source>
        <dbReference type="PROSITE-ProRule" id="PRU00094"/>
    </source>
</evidence>
<keyword evidence="2" id="KW-0479">Metal-binding</keyword>
<dbReference type="Gene3D" id="3.30.50.10">
    <property type="entry name" value="Erythroid Transcription Factor GATA-1, subunit A"/>
    <property type="match status" value="2"/>
</dbReference>
<evidence type="ECO:0000313" key="14">
    <source>
        <dbReference type="EMBL" id="KAK6308622.1"/>
    </source>
</evidence>
<name>A0AAN8LHI0_9TELE</name>
<feature type="region of interest" description="Disordered" evidence="12">
    <location>
        <begin position="1"/>
        <end position="66"/>
    </location>
</feature>
<keyword evidence="4 11" id="KW-0863">Zinc-finger</keyword>
<feature type="compositionally biased region" description="Basic and acidic residues" evidence="12">
    <location>
        <begin position="165"/>
        <end position="181"/>
    </location>
</feature>
<dbReference type="PRINTS" id="PR00619">
    <property type="entry name" value="GATAZNFINGER"/>
</dbReference>
<dbReference type="SMART" id="SM00401">
    <property type="entry name" value="ZnF_GATA"/>
    <property type="match status" value="2"/>
</dbReference>
<feature type="region of interest" description="Disordered" evidence="12">
    <location>
        <begin position="85"/>
        <end position="110"/>
    </location>
</feature>
<dbReference type="PANTHER" id="PTHR10071:SF281">
    <property type="entry name" value="BOX A-BINDING FACTOR-RELATED"/>
    <property type="match status" value="1"/>
</dbReference>
<feature type="compositionally biased region" description="Basic residues" evidence="12">
    <location>
        <begin position="367"/>
        <end position="380"/>
    </location>
</feature>
<dbReference type="GO" id="GO:0000978">
    <property type="term" value="F:RNA polymerase II cis-regulatory region sequence-specific DNA binding"/>
    <property type="evidence" value="ECO:0007669"/>
    <property type="project" value="TreeGrafter"/>
</dbReference>
<dbReference type="Proteomes" id="UP001356427">
    <property type="component" value="Unassembled WGS sequence"/>
</dbReference>
<evidence type="ECO:0000256" key="6">
    <source>
        <dbReference type="ARBA" id="ARBA00023015"/>
    </source>
</evidence>
<feature type="non-terminal residue" evidence="14">
    <location>
        <position position="543"/>
    </location>
</feature>
<dbReference type="FunFam" id="3.30.50.10:FF:000001">
    <property type="entry name" value="GATA transcription factor (GATAd)"/>
    <property type="match status" value="1"/>
</dbReference>
<dbReference type="PROSITE" id="PS00344">
    <property type="entry name" value="GATA_ZN_FINGER_1"/>
    <property type="match status" value="1"/>
</dbReference>
<evidence type="ECO:0000256" key="1">
    <source>
        <dbReference type="ARBA" id="ARBA00004123"/>
    </source>
</evidence>
<feature type="domain" description="GATA-type" evidence="13">
    <location>
        <begin position="260"/>
        <end position="315"/>
    </location>
</feature>
<dbReference type="CDD" id="cd00202">
    <property type="entry name" value="ZnF_GATA"/>
    <property type="match status" value="2"/>
</dbReference>
<dbReference type="GO" id="GO:0045165">
    <property type="term" value="P:cell fate commitment"/>
    <property type="evidence" value="ECO:0007669"/>
    <property type="project" value="TreeGrafter"/>
</dbReference>
<feature type="compositionally biased region" description="Polar residues" evidence="12">
    <location>
        <begin position="1"/>
        <end position="15"/>
    </location>
</feature>
<evidence type="ECO:0000256" key="3">
    <source>
        <dbReference type="ARBA" id="ARBA00022737"/>
    </source>
</evidence>
<dbReference type="EMBL" id="JAGTTL010000019">
    <property type="protein sequence ID" value="KAK6308622.1"/>
    <property type="molecule type" value="Genomic_DNA"/>
</dbReference>